<sequence length="110" mass="12103">MDSSVIWVYSFIGSCISLLENAMTLFTSPRITTVSAFKKELASMDVSDPVVVTQNGEPLYVVQDPVQFEMQQEQMALLRLLSFAEKDVQAGRTVSSANLRAGLKGLVDEI</sequence>
<keyword evidence="2" id="KW-1133">Transmembrane helix</keyword>
<reference evidence="3 4" key="1">
    <citation type="submission" date="2018-02" db="EMBL/GenBank/DDBJ databases">
        <title>Five New Genomes of Indian Photorhabdus Isolates TSA.</title>
        <authorList>
            <person name="Dubay B."/>
            <person name="Somvanshi V.S."/>
        </authorList>
    </citation>
    <scope>NUCLEOTIDE SEQUENCE [LARGE SCALE GENOMIC DNA]</scope>
    <source>
        <strain evidence="3 4">H1</strain>
    </source>
</reference>
<keyword evidence="4" id="KW-1185">Reference proteome</keyword>
<dbReference type="AlphaFoldDB" id="A0A2S8Q8T5"/>
<name>A0A2S8Q8T5_9GAMM</name>
<dbReference type="SUPFAM" id="SSF143120">
    <property type="entry name" value="YefM-like"/>
    <property type="match status" value="1"/>
</dbReference>
<comment type="caution">
    <text evidence="3">The sequence shown here is derived from an EMBL/GenBank/DDBJ whole genome shotgun (WGS) entry which is preliminary data.</text>
</comment>
<comment type="similarity">
    <text evidence="1">Belongs to the phD/YefM antitoxin family.</text>
</comment>
<organism evidence="3 4">
    <name type="scientific">Photorhabdus hindustanensis</name>
    <dbReference type="NCBI Taxonomy" id="2918802"/>
    <lineage>
        <taxon>Bacteria</taxon>
        <taxon>Pseudomonadati</taxon>
        <taxon>Pseudomonadota</taxon>
        <taxon>Gammaproteobacteria</taxon>
        <taxon>Enterobacterales</taxon>
        <taxon>Morganellaceae</taxon>
        <taxon>Photorhabdus</taxon>
    </lineage>
</organism>
<keyword evidence="2" id="KW-0472">Membrane</keyword>
<dbReference type="EMBL" id="PUWT01000004">
    <property type="protein sequence ID" value="PQQ29384.1"/>
    <property type="molecule type" value="Genomic_DNA"/>
</dbReference>
<evidence type="ECO:0000313" key="3">
    <source>
        <dbReference type="EMBL" id="PQQ29384.1"/>
    </source>
</evidence>
<gene>
    <name evidence="3" type="ORF">C6H66_01965</name>
</gene>
<dbReference type="InterPro" id="IPR036165">
    <property type="entry name" value="YefM-like_sf"/>
</dbReference>
<dbReference type="Proteomes" id="UP000239550">
    <property type="component" value="Unassembled WGS sequence"/>
</dbReference>
<evidence type="ECO:0000256" key="2">
    <source>
        <dbReference type="SAM" id="Phobius"/>
    </source>
</evidence>
<evidence type="ECO:0000256" key="1">
    <source>
        <dbReference type="ARBA" id="ARBA00009981"/>
    </source>
</evidence>
<protein>
    <submittedName>
        <fullName evidence="3">Type II toxin-antitoxin system Phd/YefM family antitoxin</fullName>
    </submittedName>
</protein>
<keyword evidence="2" id="KW-0812">Transmembrane</keyword>
<accession>A0A2S8Q8T5</accession>
<feature type="transmembrane region" description="Helical" evidence="2">
    <location>
        <begin position="6"/>
        <end position="26"/>
    </location>
</feature>
<evidence type="ECO:0000313" key="4">
    <source>
        <dbReference type="Proteomes" id="UP000239550"/>
    </source>
</evidence>
<proteinExistence type="inferred from homology"/>